<dbReference type="Pfam" id="PF00443">
    <property type="entry name" value="UCH"/>
    <property type="match status" value="1"/>
</dbReference>
<keyword evidence="3" id="KW-1185">Reference proteome</keyword>
<dbReference type="GO" id="GO:0005829">
    <property type="term" value="C:cytosol"/>
    <property type="evidence" value="ECO:0007669"/>
    <property type="project" value="TreeGrafter"/>
</dbReference>
<dbReference type="EMBL" id="AZHB01000003">
    <property type="protein sequence ID" value="OAA71396.1"/>
    <property type="molecule type" value="Genomic_DNA"/>
</dbReference>
<name>A0A168CHW6_CORFA</name>
<dbReference type="PROSITE" id="PS00973">
    <property type="entry name" value="USP_2"/>
    <property type="match status" value="1"/>
</dbReference>
<dbReference type="Pfam" id="PF12030">
    <property type="entry name" value="DUF3517"/>
    <property type="match status" value="1"/>
</dbReference>
<evidence type="ECO:0000313" key="3">
    <source>
        <dbReference type="Proteomes" id="UP000076744"/>
    </source>
</evidence>
<dbReference type="Gene3D" id="3.90.70.10">
    <property type="entry name" value="Cysteine proteinases"/>
    <property type="match status" value="1"/>
</dbReference>
<dbReference type="Proteomes" id="UP000076744">
    <property type="component" value="Unassembled WGS sequence"/>
</dbReference>
<sequence>MPRHVKPGSSAIEIEIISQFSQFWQYLIMEETIAAETYNFLLRLPADGQLMLSLSADDVKYENYFVPDQPYRLLYTIFALMECVKHAQSRRTMVSARSSPTVAAETAEPCVQMVNRALQLLARCLDDVMTTQISGRVNVLVISTLIEQFLCLLDVATEHTAPYQGLPMPSPCRILSILDDATSSSEQELIPLSVKCLSLVLRLGLIDEQFWLAVVDGPLLATHMRRMCVMSSQMQVREHCISMIEEIIMKESEMAVGNGRIVKYSWNWALEALATIPDMGENCRELMILLCGLVVKMHLEYPESTDLASLVQQLTKYLVAHTCTEEISQVAPCDVVTEGLVTILHRCIQFDGALAQYIPSDSIALLMKVHLFPQQQDGTSETLPRIILNSAIRAQLYECVFVYIRANNDRLLEMMQFLGGLVPFNAAGEPYKYDLPFQFEQEKALRSPAGYVGLQNLSNTCYLNSLITQLYMNPGFRSYLMSFDVEEGDDSRALLRETQRLFLHLQESISRSVEPVQFVGAIKTYDQGPIDINSQMDVDEFYNLLFDRWEAQLPDATARTGFRSIYGGQLVQQIKSKECGHISERLEPFSAIQCDIKGKSTLEDSLQAYVGGEIMDGDNKYKCSSCDRHVDAVKRTCLKDTPDNVIFHLKRFDFDLHTLQRSKIDDYFAFPDMIDLQPYKVEHLSGPAPDDKPDMFELVGVLVHAGTAESGHYYSYVRERSANQETTAKWIEFNDDQVGIWDHASMEASTFGGLERRSGYEDNSMPFNKSYSAYMLFYQRMCAPRPAAETQPASEVGMCSDTTKSETLKEHIHSENVLLLQRHCLFDPNHGKFVQACVSECLQLQVTPQTGLELDGQPLDEPQAPKACQLAVRTALNYLDQIFSRNKDYGFAVIFCDMLTEAAQRQQGCARQVLTYFQRRPAVLRSLLLRNPERGVRIATGQLFVSCLGTLSRRCPQLFYSRTDAAILLSDDEDEEMDFEDAEDDMVLSRAVEPLNQLWQYFQNHIRAWDEYFHTILDVAKLGRQECGEILAAGFLEKCFKIITADRSMELEANFVRMLHNLYRRFSTQPPSYAAILELTDYLMDQLEPEISPETIVETEDERLAYTSEYLPWTSREITFFLNHPDEEGSSLFMARLLQINQAPEATQRILERILRAGELPTGKLLHLLENTIRASSTEPLDAYIRAATVVVENCSRLSAAQRLVQHISNQAASFERGEGEAFLGLIQRAIDSDRANEEERSQIRLSTLLTMPRWAPALLQYPDVQVRNGAENFVDMALRLPLDSGSQSTGLAELSSDLGLAIGRKCLQYFQDAHVKRRVSIERELAAVLIRVLGNCSLVVSESETLDEDTKEAFGAQYRAILEEMTALEVDRVAEDGSDWEGSALSSEPMEDAEGEVVTTLMGNGYV</sequence>
<dbReference type="GO" id="GO:0004843">
    <property type="term" value="F:cysteine-type deubiquitinase activity"/>
    <property type="evidence" value="ECO:0007669"/>
    <property type="project" value="InterPro"/>
</dbReference>
<protein>
    <submittedName>
        <fullName evidence="2">Ubiquitin hydrolase</fullName>
    </submittedName>
</protein>
<comment type="caution">
    <text evidence="2">The sequence shown here is derived from an EMBL/GenBank/DDBJ whole genome shotgun (WGS) entry which is preliminary data.</text>
</comment>
<accession>A0A168CHW6</accession>
<organism evidence="2 3">
    <name type="scientific">Cordyceps fumosorosea (strain ARSEF 2679)</name>
    <name type="common">Isaria fumosorosea</name>
    <dbReference type="NCBI Taxonomy" id="1081104"/>
    <lineage>
        <taxon>Eukaryota</taxon>
        <taxon>Fungi</taxon>
        <taxon>Dikarya</taxon>
        <taxon>Ascomycota</taxon>
        <taxon>Pezizomycotina</taxon>
        <taxon>Sordariomycetes</taxon>
        <taxon>Hypocreomycetidae</taxon>
        <taxon>Hypocreales</taxon>
        <taxon>Cordycipitaceae</taxon>
        <taxon>Cordyceps</taxon>
    </lineage>
</organism>
<dbReference type="InterPro" id="IPR018200">
    <property type="entry name" value="USP_CS"/>
</dbReference>
<dbReference type="OrthoDB" id="420187at2759"/>
<dbReference type="SUPFAM" id="SSF54001">
    <property type="entry name" value="Cysteine proteinases"/>
    <property type="match status" value="1"/>
</dbReference>
<proteinExistence type="predicted"/>
<dbReference type="STRING" id="1081104.A0A168CHW6"/>
<dbReference type="PANTHER" id="PTHR24006">
    <property type="entry name" value="UBIQUITIN CARBOXYL-TERMINAL HYDROLASE"/>
    <property type="match status" value="1"/>
</dbReference>
<dbReference type="GO" id="GO:0016579">
    <property type="term" value="P:protein deubiquitination"/>
    <property type="evidence" value="ECO:0007669"/>
    <property type="project" value="InterPro"/>
</dbReference>
<gene>
    <name evidence="2" type="ORF">ISF_01947</name>
</gene>
<keyword evidence="2" id="KW-0378">Hydrolase</keyword>
<dbReference type="GO" id="GO:0005634">
    <property type="term" value="C:nucleus"/>
    <property type="evidence" value="ECO:0007669"/>
    <property type="project" value="TreeGrafter"/>
</dbReference>
<dbReference type="InterPro" id="IPR038765">
    <property type="entry name" value="Papain-like_cys_pep_sf"/>
</dbReference>
<dbReference type="FunFam" id="3.90.70.10:FF:000136">
    <property type="entry name" value="Ubiquitin C-terminal hydrolase, putative"/>
    <property type="match status" value="1"/>
</dbReference>
<dbReference type="GeneID" id="30018239"/>
<dbReference type="RefSeq" id="XP_018707277.1">
    <property type="nucleotide sequence ID" value="XM_018845554.1"/>
</dbReference>
<dbReference type="InterPro" id="IPR050164">
    <property type="entry name" value="Peptidase_C19"/>
</dbReference>
<dbReference type="PANTHER" id="PTHR24006:SF827">
    <property type="entry name" value="UBIQUITIN CARBOXYL-TERMINAL HYDROLASE 34"/>
    <property type="match status" value="1"/>
</dbReference>
<dbReference type="InterPro" id="IPR001394">
    <property type="entry name" value="Peptidase_C19_UCH"/>
</dbReference>
<dbReference type="PROSITE" id="PS50235">
    <property type="entry name" value="USP_3"/>
    <property type="match status" value="1"/>
</dbReference>
<dbReference type="InterPro" id="IPR021905">
    <property type="entry name" value="DUF3517"/>
</dbReference>
<evidence type="ECO:0000313" key="2">
    <source>
        <dbReference type="EMBL" id="OAA71396.1"/>
    </source>
</evidence>
<feature type="domain" description="USP" evidence="1">
    <location>
        <begin position="452"/>
        <end position="781"/>
    </location>
</feature>
<dbReference type="CDD" id="cd02659">
    <property type="entry name" value="peptidase_C19C"/>
    <property type="match status" value="1"/>
</dbReference>
<evidence type="ECO:0000259" key="1">
    <source>
        <dbReference type="PROSITE" id="PS50235"/>
    </source>
</evidence>
<reference evidence="2 3" key="1">
    <citation type="journal article" date="2016" name="Genome Biol. Evol.">
        <title>Divergent and convergent evolution of fungal pathogenicity.</title>
        <authorList>
            <person name="Shang Y."/>
            <person name="Xiao G."/>
            <person name="Zheng P."/>
            <person name="Cen K."/>
            <person name="Zhan S."/>
            <person name="Wang C."/>
        </authorList>
    </citation>
    <scope>NUCLEOTIDE SEQUENCE [LARGE SCALE GENOMIC DNA]</scope>
    <source>
        <strain evidence="2 3">ARSEF 2679</strain>
    </source>
</reference>
<dbReference type="InterPro" id="IPR028889">
    <property type="entry name" value="USP"/>
</dbReference>